<evidence type="ECO:0000313" key="2">
    <source>
        <dbReference type="EMBL" id="KAK7869713.1"/>
    </source>
</evidence>
<dbReference type="EMBL" id="JAZDUA010000070">
    <property type="protein sequence ID" value="KAK7869713.1"/>
    <property type="molecule type" value="Genomic_DNA"/>
</dbReference>
<evidence type="ECO:0000256" key="1">
    <source>
        <dbReference type="SAM" id="SignalP"/>
    </source>
</evidence>
<reference evidence="2 3" key="1">
    <citation type="submission" date="2024-03" db="EMBL/GenBank/DDBJ databases">
        <title>The genome assembly and annotation of the cricket Gryllus longicercus Weissman &amp; Gray.</title>
        <authorList>
            <person name="Szrajer S."/>
            <person name="Gray D."/>
            <person name="Ylla G."/>
        </authorList>
    </citation>
    <scope>NUCLEOTIDE SEQUENCE [LARGE SCALE GENOMIC DNA]</scope>
    <source>
        <strain evidence="2">DAG 2021-001</strain>
        <tissue evidence="2">Whole body minus gut</tissue>
    </source>
</reference>
<feature type="chain" id="PRO_5042875098" description="Accessory gland protein" evidence="1">
    <location>
        <begin position="20"/>
        <end position="206"/>
    </location>
</feature>
<evidence type="ECO:0000313" key="3">
    <source>
        <dbReference type="Proteomes" id="UP001378592"/>
    </source>
</evidence>
<sequence length="206" mass="22619">MRAFFFSDIVLCWVMTLTAFVATGLRSSGFVINQRKSVGKNCSLYEHPCVINGQLPHENGKCYTPLESGPCPKGQVVILDSETSSKELQGRCQMKQCPLGLVPLKGHCLTTTLARKWLCANGPLHLDPMGNPRCGEFSGWKSALLAYVHCTPTKHDVPTPFSKRVSRTIVTVIRPKNVLCAVEDTNQNCTKSVYGISPNALIVPEK</sequence>
<name>A0AAN9Z666_9ORTH</name>
<proteinExistence type="predicted"/>
<accession>A0AAN9Z666</accession>
<evidence type="ECO:0008006" key="4">
    <source>
        <dbReference type="Google" id="ProtNLM"/>
    </source>
</evidence>
<protein>
    <recommendedName>
        <fullName evidence="4">Accessory gland protein</fullName>
    </recommendedName>
</protein>
<feature type="signal peptide" evidence="1">
    <location>
        <begin position="1"/>
        <end position="19"/>
    </location>
</feature>
<keyword evidence="3" id="KW-1185">Reference proteome</keyword>
<organism evidence="2 3">
    <name type="scientific">Gryllus longicercus</name>
    <dbReference type="NCBI Taxonomy" id="2509291"/>
    <lineage>
        <taxon>Eukaryota</taxon>
        <taxon>Metazoa</taxon>
        <taxon>Ecdysozoa</taxon>
        <taxon>Arthropoda</taxon>
        <taxon>Hexapoda</taxon>
        <taxon>Insecta</taxon>
        <taxon>Pterygota</taxon>
        <taxon>Neoptera</taxon>
        <taxon>Polyneoptera</taxon>
        <taxon>Orthoptera</taxon>
        <taxon>Ensifera</taxon>
        <taxon>Gryllidea</taxon>
        <taxon>Grylloidea</taxon>
        <taxon>Gryllidae</taxon>
        <taxon>Gryllinae</taxon>
        <taxon>Gryllus</taxon>
    </lineage>
</organism>
<dbReference type="AlphaFoldDB" id="A0AAN9Z666"/>
<keyword evidence="1" id="KW-0732">Signal</keyword>
<gene>
    <name evidence="2" type="ORF">R5R35_011782</name>
</gene>
<dbReference type="Proteomes" id="UP001378592">
    <property type="component" value="Unassembled WGS sequence"/>
</dbReference>
<comment type="caution">
    <text evidence="2">The sequence shown here is derived from an EMBL/GenBank/DDBJ whole genome shotgun (WGS) entry which is preliminary data.</text>
</comment>